<evidence type="ECO:0000313" key="2">
    <source>
        <dbReference type="Proteomes" id="UP000215256"/>
    </source>
</evidence>
<dbReference type="AlphaFoldDB" id="A0A248UFS4"/>
<evidence type="ECO:0000313" key="1">
    <source>
        <dbReference type="EMBL" id="ASV85494.1"/>
    </source>
</evidence>
<sequence>MRKSVVLFILAIVVVLAFILATPYYYSVTPENRGTAPVADKSY</sequence>
<gene>
    <name evidence="1" type="ORF">CES85_0558</name>
</gene>
<proteinExistence type="predicted"/>
<name>A0A248UFS4_9HYPH</name>
<accession>A0A248UFS4</accession>
<dbReference type="KEGG" id="och:CES85_0558"/>
<reference evidence="1 2" key="1">
    <citation type="submission" date="2017-07" db="EMBL/GenBank/DDBJ databases">
        <title>Phylogenetic study on the rhizospheric bacterium Ochrobactrum sp. A44.</title>
        <authorList>
            <person name="Krzyzanowska D.M."/>
            <person name="Ossowicki A."/>
            <person name="Rajewska M."/>
            <person name="Maciag T."/>
            <person name="Kaczynski Z."/>
            <person name="Czerwicka M."/>
            <person name="Jafra S."/>
        </authorList>
    </citation>
    <scope>NUCLEOTIDE SEQUENCE [LARGE SCALE GENOMIC DNA]</scope>
    <source>
        <strain evidence="1 2">A44</strain>
    </source>
</reference>
<dbReference type="RefSeq" id="WP_264232113.1">
    <property type="nucleotide sequence ID" value="NZ_CP022604.1"/>
</dbReference>
<dbReference type="EMBL" id="CP022604">
    <property type="protein sequence ID" value="ASV85494.1"/>
    <property type="molecule type" value="Genomic_DNA"/>
</dbReference>
<dbReference type="Proteomes" id="UP000215256">
    <property type="component" value="Chromosome 1"/>
</dbReference>
<protein>
    <submittedName>
        <fullName evidence="1">Putative membrane protein</fullName>
    </submittedName>
</protein>
<organism evidence="1 2">
    <name type="scientific">Ochrobactrum quorumnocens</name>
    <dbReference type="NCBI Taxonomy" id="271865"/>
    <lineage>
        <taxon>Bacteria</taxon>
        <taxon>Pseudomonadati</taxon>
        <taxon>Pseudomonadota</taxon>
        <taxon>Alphaproteobacteria</taxon>
        <taxon>Hyphomicrobiales</taxon>
        <taxon>Brucellaceae</taxon>
        <taxon>Brucella/Ochrobactrum group</taxon>
        <taxon>Ochrobactrum</taxon>
    </lineage>
</organism>